<dbReference type="InterPro" id="IPR036465">
    <property type="entry name" value="vWFA_dom_sf"/>
</dbReference>
<keyword evidence="1" id="KW-1133">Transmembrane helix</keyword>
<feature type="transmembrane region" description="Helical" evidence="1">
    <location>
        <begin position="56"/>
        <end position="77"/>
    </location>
</feature>
<evidence type="ECO:0000313" key="3">
    <source>
        <dbReference type="EMBL" id="GGG45799.1"/>
    </source>
</evidence>
<dbReference type="Pfam" id="PF07584">
    <property type="entry name" value="BatA"/>
    <property type="match status" value="1"/>
</dbReference>
<evidence type="ECO:0000259" key="2">
    <source>
        <dbReference type="Pfam" id="PF07584"/>
    </source>
</evidence>
<protein>
    <submittedName>
        <fullName evidence="3">Membrane protein</fullName>
    </submittedName>
</protein>
<keyword evidence="1" id="KW-0812">Transmembrane</keyword>
<reference evidence="3" key="2">
    <citation type="submission" date="2020-09" db="EMBL/GenBank/DDBJ databases">
        <authorList>
            <person name="Sun Q."/>
            <person name="Zhou Y."/>
        </authorList>
    </citation>
    <scope>NUCLEOTIDE SEQUENCE</scope>
    <source>
        <strain evidence="3">CGMCC 1.12751</strain>
    </source>
</reference>
<name>A0A917GHI1_9FLAO</name>
<dbReference type="NCBIfam" id="TIGR02226">
    <property type="entry name" value="two_anch"/>
    <property type="match status" value="1"/>
</dbReference>
<reference evidence="3" key="1">
    <citation type="journal article" date="2014" name="Int. J. Syst. Evol. Microbiol.">
        <title>Complete genome sequence of Corynebacterium casei LMG S-19264T (=DSM 44701T), isolated from a smear-ripened cheese.</title>
        <authorList>
            <consortium name="US DOE Joint Genome Institute (JGI-PGF)"/>
            <person name="Walter F."/>
            <person name="Albersmeier A."/>
            <person name="Kalinowski J."/>
            <person name="Ruckert C."/>
        </authorList>
    </citation>
    <scope>NUCLEOTIDE SEQUENCE</scope>
    <source>
        <strain evidence="3">CGMCC 1.12751</strain>
    </source>
</reference>
<dbReference type="EMBL" id="BMFQ01000002">
    <property type="protein sequence ID" value="GGG45799.1"/>
    <property type="molecule type" value="Genomic_DNA"/>
</dbReference>
<dbReference type="AlphaFoldDB" id="A0A917GHI1"/>
<keyword evidence="1" id="KW-0472">Membrane</keyword>
<dbReference type="Gene3D" id="3.40.50.410">
    <property type="entry name" value="von Willebrand factor, type A domain"/>
    <property type="match status" value="1"/>
</dbReference>
<accession>A0A917GHI1</accession>
<evidence type="ECO:0000313" key="4">
    <source>
        <dbReference type="Proteomes" id="UP000625976"/>
    </source>
</evidence>
<feature type="transmembrane region" description="Helical" evidence="1">
    <location>
        <begin position="6"/>
        <end position="24"/>
    </location>
</feature>
<dbReference type="RefSeq" id="WP_188463771.1">
    <property type="nucleotide sequence ID" value="NZ_BMFQ01000002.1"/>
</dbReference>
<dbReference type="InterPro" id="IPR024163">
    <property type="entry name" value="Aerotolerance_reg_N"/>
</dbReference>
<dbReference type="Proteomes" id="UP000625976">
    <property type="component" value="Unassembled WGS sequence"/>
</dbReference>
<feature type="domain" description="Aerotolerance regulator N-terminal" evidence="2">
    <location>
        <begin position="1"/>
        <end position="76"/>
    </location>
</feature>
<feature type="transmembrane region" description="Helical" evidence="1">
    <location>
        <begin position="619"/>
        <end position="641"/>
    </location>
</feature>
<sequence length="642" mass="73005">MQFKHPELLYALFALLIPILIHLFQLRKFKKQAFTNVAFLKKVTSQTRKSSQLKKWLILCTRMLLFAALIIAFAQPFTSKTNSLNTKKETVVYLDNSFSMQAKGEQGTLLKRAVQDVINNVDPTESLTLFTNNNTYKNTTIGAIKNELLQLDYTSNQLNYDAVLLKGKNLFKNNTGNLKQLVLISDFQTKESRFNPTLDSLIRINAVQLQPVTTNNLSVDSLFISNTTPLNIELTAIISNHGDELKNVPVSLFSGEELLAKTAIDITEKATAVFTINNEKEISGTLVIDDVFVNLDFDNSLYFNINKPNKTKVLAISEANDDFLKRIYSDKEFVFTSDPLNELNYSDIENQNLIVLNELQSIPNALATSLKAFTDKGGFVIVIPSTDINLQSYNDFFLPINLRFGVQNTSEKKVTTINYSHPLFKDVFNKEVSNFQYPKVESYYPLISSNNSSPLKFEDGKAFLSSANQVYVFSASLNNENSNFKNSPLIVPTFYNIGKQSLKMSQLYQVIGEENSFDVPVTLQQDDILSLALGEENMIPQQQYFNNKVRITTTEMPDIAGTYSINNKTEFIENISYNYKRDESNMTYQDLSTLEHVEVSSSIVELFDTLKSDSKINELWKWFVIFALIFLSIEMVILKYFK</sequence>
<proteinExistence type="predicted"/>
<keyword evidence="4" id="KW-1185">Reference proteome</keyword>
<dbReference type="PANTHER" id="PTHR37464:SF1">
    <property type="entry name" value="BLL2463 PROTEIN"/>
    <property type="match status" value="1"/>
</dbReference>
<dbReference type="PANTHER" id="PTHR37464">
    <property type="entry name" value="BLL2463 PROTEIN"/>
    <property type="match status" value="1"/>
</dbReference>
<evidence type="ECO:0000256" key="1">
    <source>
        <dbReference type="SAM" id="Phobius"/>
    </source>
</evidence>
<comment type="caution">
    <text evidence="3">The sequence shown here is derived from an EMBL/GenBank/DDBJ whole genome shotgun (WGS) entry which is preliminary data.</text>
</comment>
<gene>
    <name evidence="3" type="ORF">GCM10010976_16710</name>
</gene>
<organism evidence="3 4">
    <name type="scientific">Bizionia arctica</name>
    <dbReference type="NCBI Taxonomy" id="1495645"/>
    <lineage>
        <taxon>Bacteria</taxon>
        <taxon>Pseudomonadati</taxon>
        <taxon>Bacteroidota</taxon>
        <taxon>Flavobacteriia</taxon>
        <taxon>Flavobacteriales</taxon>
        <taxon>Flavobacteriaceae</taxon>
        <taxon>Bizionia</taxon>
    </lineage>
</organism>
<dbReference type="InterPro" id="IPR011933">
    <property type="entry name" value="Double_TM_dom"/>
</dbReference>